<dbReference type="EMBL" id="MNAD01000422">
    <property type="protein sequence ID" value="OJT13187.1"/>
    <property type="molecule type" value="Genomic_DNA"/>
</dbReference>
<dbReference type="InterPro" id="IPR036400">
    <property type="entry name" value="Cyt_B5-like_heme/steroid_sf"/>
</dbReference>
<feature type="compositionally biased region" description="Basic and acidic residues" evidence="2">
    <location>
        <begin position="278"/>
        <end position="312"/>
    </location>
</feature>
<dbReference type="PANTHER" id="PTHR10281">
    <property type="entry name" value="MEMBRANE-ASSOCIATED PROGESTERONE RECEPTOR COMPONENT-RELATED"/>
    <property type="match status" value="1"/>
</dbReference>
<feature type="compositionally biased region" description="Polar residues" evidence="2">
    <location>
        <begin position="63"/>
        <end position="72"/>
    </location>
</feature>
<dbReference type="InterPro" id="IPR001199">
    <property type="entry name" value="Cyt_B5-like_heme/steroid-bd"/>
</dbReference>
<dbReference type="Proteomes" id="UP000184267">
    <property type="component" value="Unassembled WGS sequence"/>
</dbReference>
<accession>A0A1M2VZZ9</accession>
<evidence type="ECO:0000313" key="5">
    <source>
        <dbReference type="Proteomes" id="UP000184267"/>
    </source>
</evidence>
<keyword evidence="5" id="KW-1185">Reference proteome</keyword>
<comment type="caution">
    <text evidence="4">The sequence shown here is derived from an EMBL/GenBank/DDBJ whole genome shotgun (WGS) entry which is preliminary data.</text>
</comment>
<dbReference type="SMART" id="SM01117">
    <property type="entry name" value="Cyt-b5"/>
    <property type="match status" value="1"/>
</dbReference>
<dbReference type="SUPFAM" id="SSF55856">
    <property type="entry name" value="Cytochrome b5-like heme/steroid binding domain"/>
    <property type="match status" value="1"/>
</dbReference>
<feature type="region of interest" description="Disordered" evidence="2">
    <location>
        <begin position="1"/>
        <end position="73"/>
    </location>
</feature>
<dbReference type="FunFam" id="3.10.120.10:FF:000003">
    <property type="entry name" value="membrane-associated progesterone receptor component 1"/>
    <property type="match status" value="1"/>
</dbReference>
<protein>
    <submittedName>
        <fullName evidence="4">Membrane-associated progesterone-binding protein 4</fullName>
    </submittedName>
</protein>
<dbReference type="AlphaFoldDB" id="A0A1M2VZZ9"/>
<dbReference type="Pfam" id="PF00173">
    <property type="entry name" value="Cyt-b5"/>
    <property type="match status" value="1"/>
</dbReference>
<gene>
    <name evidence="4" type="ORF">TRAPUB_10278</name>
</gene>
<evidence type="ECO:0000313" key="4">
    <source>
        <dbReference type="EMBL" id="OJT13187.1"/>
    </source>
</evidence>
<evidence type="ECO:0000256" key="2">
    <source>
        <dbReference type="SAM" id="MobiDB-lite"/>
    </source>
</evidence>
<name>A0A1M2VZZ9_TRAPU</name>
<feature type="domain" description="Cytochrome b5 heme-binding" evidence="3">
    <location>
        <begin position="171"/>
        <end position="268"/>
    </location>
</feature>
<sequence>MSWIMNPEGDKPQRKRPANLKDFPKGPDGKPLGPQTPGDEPTSPWAGFPLKDDYPQVEDPSDPTRTVSTKQANRPFLAYAQYRAEREKAHADWLQRKKERDEKLARGEEVGPEEPDPTEEREVGCLGLLKFILYATLFVVLAGKFFTGSFLWEMELPSVSQFMPQSGQRLFSEKFLAQFDGADAERPVYIAIDGDVYDVSSNRATYGPGGSYHMMAGRDAARAFGTGCFKTHLTHDLRGLSESETKGVEHWKKFFAESKKYSKVGRVSHPPIDPASDYPEHCDPKKAQAALDRERKAKEEAAGAKDTKREEL</sequence>
<dbReference type="OrthoDB" id="10257697at2759"/>
<dbReference type="GO" id="GO:0020037">
    <property type="term" value="F:heme binding"/>
    <property type="evidence" value="ECO:0007669"/>
    <property type="project" value="UniProtKB-ARBA"/>
</dbReference>
<feature type="region of interest" description="Disordered" evidence="2">
    <location>
        <begin position="265"/>
        <end position="312"/>
    </location>
</feature>
<dbReference type="Gene3D" id="3.10.120.10">
    <property type="entry name" value="Cytochrome b5-like heme/steroid binding domain"/>
    <property type="match status" value="1"/>
</dbReference>
<dbReference type="PANTHER" id="PTHR10281:SF76">
    <property type="entry name" value="CALCUTTA CUP-RELATED"/>
    <property type="match status" value="1"/>
</dbReference>
<organism evidence="4 5">
    <name type="scientific">Trametes pubescens</name>
    <name type="common">White-rot fungus</name>
    <dbReference type="NCBI Taxonomy" id="154538"/>
    <lineage>
        <taxon>Eukaryota</taxon>
        <taxon>Fungi</taxon>
        <taxon>Dikarya</taxon>
        <taxon>Basidiomycota</taxon>
        <taxon>Agaricomycotina</taxon>
        <taxon>Agaricomycetes</taxon>
        <taxon>Polyporales</taxon>
        <taxon>Polyporaceae</taxon>
        <taxon>Trametes</taxon>
    </lineage>
</organism>
<evidence type="ECO:0000256" key="1">
    <source>
        <dbReference type="ARBA" id="ARBA00038357"/>
    </source>
</evidence>
<dbReference type="GO" id="GO:0012505">
    <property type="term" value="C:endomembrane system"/>
    <property type="evidence" value="ECO:0007669"/>
    <property type="project" value="TreeGrafter"/>
</dbReference>
<evidence type="ECO:0000259" key="3">
    <source>
        <dbReference type="SMART" id="SM01117"/>
    </source>
</evidence>
<proteinExistence type="inferred from homology"/>
<dbReference type="GO" id="GO:0016020">
    <property type="term" value="C:membrane"/>
    <property type="evidence" value="ECO:0007669"/>
    <property type="project" value="TreeGrafter"/>
</dbReference>
<feature type="region of interest" description="Disordered" evidence="2">
    <location>
        <begin position="90"/>
        <end position="120"/>
    </location>
</feature>
<reference evidence="4 5" key="1">
    <citation type="submission" date="2016-10" db="EMBL/GenBank/DDBJ databases">
        <title>Genome sequence of the basidiomycete white-rot fungus Trametes pubescens.</title>
        <authorList>
            <person name="Makela M.R."/>
            <person name="Granchi Z."/>
            <person name="Peng M."/>
            <person name="De Vries R.P."/>
            <person name="Grigoriev I."/>
            <person name="Riley R."/>
            <person name="Hilden K."/>
        </authorList>
    </citation>
    <scope>NUCLEOTIDE SEQUENCE [LARGE SCALE GENOMIC DNA]</scope>
    <source>
        <strain evidence="4 5">FBCC735</strain>
    </source>
</reference>
<dbReference type="InterPro" id="IPR050577">
    <property type="entry name" value="MAPR/NEUFC/NENF-like"/>
</dbReference>
<dbReference type="OMA" id="HWKKFFA"/>
<feature type="compositionally biased region" description="Basic and acidic residues" evidence="2">
    <location>
        <begin position="90"/>
        <end position="109"/>
    </location>
</feature>
<comment type="similarity">
    <text evidence="1">Belongs to the cytochrome b5 family. MAPR subfamily.</text>
</comment>